<feature type="domain" description="Flagellar hook-associated protein FlgK helical" evidence="9">
    <location>
        <begin position="96"/>
        <end position="344"/>
    </location>
</feature>
<dbReference type="PANTHER" id="PTHR30033:SF1">
    <property type="entry name" value="FLAGELLAR HOOK-ASSOCIATED PROTEIN 1"/>
    <property type="match status" value="1"/>
</dbReference>
<dbReference type="AlphaFoldDB" id="A0A6G5QHE0"/>
<evidence type="ECO:0000256" key="5">
    <source>
        <dbReference type="ARBA" id="ARBA00022525"/>
    </source>
</evidence>
<dbReference type="GO" id="GO:0044780">
    <property type="term" value="P:bacterial-type flagellum assembly"/>
    <property type="evidence" value="ECO:0007669"/>
    <property type="project" value="InterPro"/>
</dbReference>
<dbReference type="GO" id="GO:0005576">
    <property type="term" value="C:extracellular region"/>
    <property type="evidence" value="ECO:0007669"/>
    <property type="project" value="UniProtKB-SubCell"/>
</dbReference>
<protein>
    <recommendedName>
        <fullName evidence="4">Flagellar hook-associated protein 1</fullName>
    </recommendedName>
</protein>
<evidence type="ECO:0000256" key="1">
    <source>
        <dbReference type="ARBA" id="ARBA00004365"/>
    </source>
</evidence>
<organism evidence="10 11">
    <name type="scientific">Campylobacter mucosalis CCUG 21559</name>
    <dbReference type="NCBI Taxonomy" id="1032067"/>
    <lineage>
        <taxon>Bacteria</taxon>
        <taxon>Pseudomonadati</taxon>
        <taxon>Campylobacterota</taxon>
        <taxon>Epsilonproteobacteria</taxon>
        <taxon>Campylobacterales</taxon>
        <taxon>Campylobacteraceae</taxon>
        <taxon>Campylobacter</taxon>
    </lineage>
</organism>
<evidence type="ECO:0000259" key="8">
    <source>
        <dbReference type="Pfam" id="PF06429"/>
    </source>
</evidence>
<dbReference type="InterPro" id="IPR010930">
    <property type="entry name" value="Flg_bb/hook_C_dom"/>
</dbReference>
<evidence type="ECO:0000256" key="7">
    <source>
        <dbReference type="SAM" id="Coils"/>
    </source>
</evidence>
<keyword evidence="10" id="KW-0282">Flagellum</keyword>
<evidence type="ECO:0000256" key="2">
    <source>
        <dbReference type="ARBA" id="ARBA00004613"/>
    </source>
</evidence>
<dbReference type="Proteomes" id="UP000503264">
    <property type="component" value="Chromosome"/>
</dbReference>
<keyword evidence="11" id="KW-1185">Reference proteome</keyword>
<reference evidence="10 11" key="1">
    <citation type="submission" date="2016-07" db="EMBL/GenBank/DDBJ databases">
        <title>Comparative genomics of the Campylobacter concisus group.</title>
        <authorList>
            <person name="Miller W.G."/>
            <person name="Yee E."/>
            <person name="Chapman M.H."/>
            <person name="Huynh S."/>
            <person name="Bono J.L."/>
            <person name="On S.L.W."/>
            <person name="StLeger J."/>
            <person name="Foster G."/>
            <person name="Parker C.T."/>
        </authorList>
    </citation>
    <scope>NUCLEOTIDE SEQUENCE [LARGE SCALE GENOMIC DNA]</scope>
    <source>
        <strain evidence="10 11">CCUG 21559</strain>
    </source>
</reference>
<keyword evidence="7" id="KW-0175">Coiled coil</keyword>
<evidence type="ECO:0000256" key="4">
    <source>
        <dbReference type="ARBA" id="ARBA00016244"/>
    </source>
</evidence>
<keyword evidence="10" id="KW-0966">Cell projection</keyword>
<dbReference type="Pfam" id="PF06429">
    <property type="entry name" value="Flg_bbr_C"/>
    <property type="match status" value="1"/>
</dbReference>
<dbReference type="EMBL" id="CP012542">
    <property type="protein sequence ID" value="QCD45080.1"/>
    <property type="molecule type" value="Genomic_DNA"/>
</dbReference>
<dbReference type="RefSeq" id="WP_034967166.1">
    <property type="nucleotide sequence ID" value="NZ_CP012542.1"/>
</dbReference>
<evidence type="ECO:0000313" key="11">
    <source>
        <dbReference type="Proteomes" id="UP000503264"/>
    </source>
</evidence>
<evidence type="ECO:0000313" key="10">
    <source>
        <dbReference type="EMBL" id="QCD45080.1"/>
    </source>
</evidence>
<evidence type="ECO:0000256" key="6">
    <source>
        <dbReference type="ARBA" id="ARBA00023143"/>
    </source>
</evidence>
<dbReference type="InterPro" id="IPR053927">
    <property type="entry name" value="FlgK_helical"/>
</dbReference>
<dbReference type="PRINTS" id="PR01005">
    <property type="entry name" value="FLGHOOKAP1"/>
</dbReference>
<accession>A0A6G5QHE0</accession>
<keyword evidence="5" id="KW-0964">Secreted</keyword>
<name>A0A6G5QHE0_9BACT</name>
<evidence type="ECO:0000259" key="9">
    <source>
        <dbReference type="Pfam" id="PF22638"/>
    </source>
</evidence>
<feature type="coiled-coil region" evidence="7">
    <location>
        <begin position="141"/>
        <end position="222"/>
    </location>
</feature>
<dbReference type="NCBIfam" id="TIGR02492">
    <property type="entry name" value="flgK_ends"/>
    <property type="match status" value="1"/>
</dbReference>
<comment type="subcellular location">
    <subcellularLocation>
        <location evidence="1">Bacterial flagellum</location>
    </subcellularLocation>
    <subcellularLocation>
        <location evidence="2">Secreted</location>
    </subcellularLocation>
</comment>
<keyword evidence="10" id="KW-0969">Cilium</keyword>
<dbReference type="SUPFAM" id="SSF64518">
    <property type="entry name" value="Phase 1 flagellin"/>
    <property type="match status" value="1"/>
</dbReference>
<proteinExistence type="inferred from homology"/>
<dbReference type="GO" id="GO:0005198">
    <property type="term" value="F:structural molecule activity"/>
    <property type="evidence" value="ECO:0007669"/>
    <property type="project" value="InterPro"/>
</dbReference>
<dbReference type="Pfam" id="PF22638">
    <property type="entry name" value="FlgK_D1"/>
    <property type="match status" value="1"/>
</dbReference>
<sequence>MANIFMSLNTGVTGLNAAQVQINTTGHNITNADSQHYTRQRVVQSAAMPMNTIPGGIGTGTQVDTVTRIHDEFTYSRLKLASSNLQSTEYKQNILQEVAQNFPDLEDASIYKDMTNYFKAWNDFSANPDDGPQKLNLINAANVLTRNISTTGARLENLQEEVDKMIEININEVNKLAKEIATINKEINRVESGKDAGIKINANDLRDKRDELELAMSKLLNVNSFKSQISSNMPVDSGITDEGRSYYLNIGGVSIVDGVNFHPLTITKNDNGTFSEIYYERQDGRRIDMADKIYNGKIGAALDLRGRHYSPNDAKFTDGVIQKYIDNVNTFSRTLVHNTNNIYAKSAMEIANTDELSYLEKEKTLMNFSNEIQQGSFDVVVYNNQGQEVARKTININGTTTMDDTTYGNSIVEDFNSNSDDNHDNNMSNDVNDFFSASYYYDKTSNMGTFSVTPKQTQGIYSFSIIDNGTNFPGVIGINKVFSGEKASNIKVNDQLVADPTKLRAYSKPVSGNNVVANDMVQLQYRSVNFYSNGMSLEKTETMEGYYRYLTTDIASDAESNNTIHETNTSLHRTAEGEFESISGVNTNEELTNLIRFQSSYGAAAKIITTVDQMLDTLLSLKN</sequence>
<dbReference type="InterPro" id="IPR002371">
    <property type="entry name" value="FlgK"/>
</dbReference>
<feature type="domain" description="Flagellar basal-body/hook protein C-terminal" evidence="8">
    <location>
        <begin position="581"/>
        <end position="621"/>
    </location>
</feature>
<evidence type="ECO:0000256" key="3">
    <source>
        <dbReference type="ARBA" id="ARBA00009677"/>
    </source>
</evidence>
<gene>
    <name evidence="10" type="primary">flgK</name>
    <name evidence="10" type="ORF">CMUC_1315</name>
</gene>
<keyword evidence="6" id="KW-0975">Bacterial flagellum</keyword>
<dbReference type="GO" id="GO:0009424">
    <property type="term" value="C:bacterial-type flagellum hook"/>
    <property type="evidence" value="ECO:0007669"/>
    <property type="project" value="InterPro"/>
</dbReference>
<comment type="similarity">
    <text evidence="3">Belongs to the flagella basal body rod proteins family.</text>
</comment>
<dbReference type="PANTHER" id="PTHR30033">
    <property type="entry name" value="FLAGELLAR HOOK-ASSOCIATED PROTEIN 1"/>
    <property type="match status" value="1"/>
</dbReference>